<comment type="caution">
    <text evidence="3">The sequence shown here is derived from an EMBL/GenBank/DDBJ whole genome shotgun (WGS) entry which is preliminary data.</text>
</comment>
<organism evidence="3 4">
    <name type="scientific">Pseudoclavibacter endophyticus</name>
    <dbReference type="NCBI Taxonomy" id="1778590"/>
    <lineage>
        <taxon>Bacteria</taxon>
        <taxon>Bacillati</taxon>
        <taxon>Actinomycetota</taxon>
        <taxon>Actinomycetes</taxon>
        <taxon>Micrococcales</taxon>
        <taxon>Microbacteriaceae</taxon>
        <taxon>Pseudoclavibacter</taxon>
    </lineage>
</organism>
<gene>
    <name evidence="3" type="ORF">F8O04_00780</name>
</gene>
<dbReference type="Proteomes" id="UP000431744">
    <property type="component" value="Unassembled WGS sequence"/>
</dbReference>
<dbReference type="AlphaFoldDB" id="A0A6H9WD40"/>
<proteinExistence type="predicted"/>
<feature type="signal peptide" evidence="2">
    <location>
        <begin position="1"/>
        <end position="19"/>
    </location>
</feature>
<feature type="region of interest" description="Disordered" evidence="1">
    <location>
        <begin position="74"/>
        <end position="98"/>
    </location>
</feature>
<dbReference type="PROSITE" id="PS51257">
    <property type="entry name" value="PROKAR_LIPOPROTEIN"/>
    <property type="match status" value="1"/>
</dbReference>
<protein>
    <submittedName>
        <fullName evidence="3">Uncharacterized protein</fullName>
    </submittedName>
</protein>
<reference evidence="3 4" key="1">
    <citation type="submission" date="2019-09" db="EMBL/GenBank/DDBJ databases">
        <title>Phylogeny of genus Pseudoclavibacter and closely related genus.</title>
        <authorList>
            <person name="Li Y."/>
        </authorList>
    </citation>
    <scope>NUCLEOTIDE SEQUENCE [LARGE SCALE GENOMIC DNA]</scope>
    <source>
        <strain evidence="3 4">EGI 60007</strain>
    </source>
</reference>
<accession>A0A6H9WD40</accession>
<sequence>MRCTSSGPFRGLATGIAIAGALALAGCSGGGGGAVAPASATPDTGIAAIDAVQSAIGGTWSGIVELPHTACVVGDEPKPGDGMQSVRSTSSPAARSEDDALRAAELAAEALSGIGATTGDVSQADDIATVSAVDEYASSMTVTVTTEQAYIEYRSTCSGGNETT</sequence>
<evidence type="ECO:0000256" key="1">
    <source>
        <dbReference type="SAM" id="MobiDB-lite"/>
    </source>
</evidence>
<name>A0A6H9WD40_9MICO</name>
<evidence type="ECO:0000313" key="4">
    <source>
        <dbReference type="Proteomes" id="UP000431744"/>
    </source>
</evidence>
<keyword evidence="2" id="KW-0732">Signal</keyword>
<dbReference type="EMBL" id="WBJY01000001">
    <property type="protein sequence ID" value="KAB1648872.1"/>
    <property type="molecule type" value="Genomic_DNA"/>
</dbReference>
<keyword evidence="4" id="KW-1185">Reference proteome</keyword>
<feature type="chain" id="PRO_5038656737" evidence="2">
    <location>
        <begin position="20"/>
        <end position="164"/>
    </location>
</feature>
<evidence type="ECO:0000256" key="2">
    <source>
        <dbReference type="SAM" id="SignalP"/>
    </source>
</evidence>
<dbReference type="RefSeq" id="WP_158027426.1">
    <property type="nucleotide sequence ID" value="NZ_BMHG01000001.1"/>
</dbReference>
<evidence type="ECO:0000313" key="3">
    <source>
        <dbReference type="EMBL" id="KAB1648872.1"/>
    </source>
</evidence>